<dbReference type="InterPro" id="IPR004299">
    <property type="entry name" value="MBOAT_fam"/>
</dbReference>
<feature type="transmembrane region" description="Helical" evidence="6">
    <location>
        <begin position="574"/>
        <end position="593"/>
    </location>
</feature>
<dbReference type="GO" id="GO:0016020">
    <property type="term" value="C:membrane"/>
    <property type="evidence" value="ECO:0007669"/>
    <property type="project" value="UniProtKB-SubCell"/>
</dbReference>
<keyword evidence="3 6" id="KW-0812">Transmembrane</keyword>
<reference evidence="8" key="1">
    <citation type="submission" date="2015-05" db="EMBL/GenBank/DDBJ databases">
        <authorList>
            <person name="Wang D.B."/>
            <person name="Wang M."/>
        </authorList>
    </citation>
    <scope>NUCLEOTIDE SEQUENCE</scope>
    <source>
        <strain evidence="8">36-1</strain>
    </source>
</reference>
<dbReference type="Proteomes" id="UP001287286">
    <property type="component" value="Unassembled WGS sequence"/>
</dbReference>
<proteinExistence type="inferred from homology"/>
<evidence type="ECO:0000256" key="6">
    <source>
        <dbReference type="SAM" id="Phobius"/>
    </source>
</evidence>
<dbReference type="GO" id="GO:0008374">
    <property type="term" value="F:O-acyltransferase activity"/>
    <property type="evidence" value="ECO:0007669"/>
    <property type="project" value="TreeGrafter"/>
</dbReference>
<reference evidence="7 10" key="4">
    <citation type="journal article" date="2024" name="Microbiol. Resour. Announc.">
        <title>Genome annotations for the ascomycete fungi Trichoderma harzianum, Trichoderma aggressivum, and Purpureocillium lilacinum.</title>
        <authorList>
            <person name="Beijen E.P.W."/>
            <person name="Ohm R.A."/>
        </authorList>
    </citation>
    <scope>NUCLEOTIDE SEQUENCE [LARGE SCALE GENOMIC DNA]</scope>
    <source>
        <strain evidence="7 10">CBS 150709</strain>
    </source>
</reference>
<sequence>MPLKEIIPTVVSSFELASSTTVASHILRTWMSGATTALLRPTLGPIRRGPTSRTDLTRHVPATTSRPLPIATDPVHRVVAPSAYHDALSPTSGFRSLQSPAMGALSLLGKVYDLDTLDTRFTSSSSVPYQSVIDARSDPAASREAAAKAQARAQPPKWHTPEFYLYYVVFLLAVPTMFWIPYTVSRPSDPRYHKYERFLSDGWIPGRKVDLSDAQYHTFRGNLPYMGALLLFHPLLRRVWNAVYQQPARTSSGAGRLELRASFDFAFAIIFLLALHGVSAFKVLAILYVNYQIAMKLPRNYIPAVTWVFNISTLFANELCEGYHLQWLAAHIASADSTLVQWGAWLDGFGGIMARWEVLFNITILRLISFNMDYYWSIDKRTANGLEKKQLDPANLSERDRITIPADVRDFTFRNYVAYAVYAPLYLVGPILTFNDYISQLKHRATSIEASRTIRYGVRFVLVFLAMELVLHFDYVGAISKANPVWGEYTAAQLSMLSFFNLHIIWLKLLLPWRLFRLWSLIDGIDPPENMVRCVSNNYSTQLFWRAWHRSYNRWLIRYIYVPLGGASFRNWRAIARSIITYLLVFTFVALWHDIQMRLLIWGWLIVLFMVPEWAAAAIFPKRKWESRPTEYRMLCCVGAVANVLMMMAANLVGFAVGLDGLESIIKGILHDWSGVMFLVVACSCLFVGIQVMFEIREEEKRKGATLKC</sequence>
<dbReference type="PANTHER" id="PTHR13285:SF18">
    <property type="entry name" value="PROTEIN-CYSTEINE N-PALMITOYLTRANSFERASE RASP"/>
    <property type="match status" value="1"/>
</dbReference>
<dbReference type="Proteomes" id="UP000245956">
    <property type="component" value="Unassembled WGS sequence"/>
</dbReference>
<feature type="transmembrane region" description="Helical" evidence="6">
    <location>
        <begin position="599"/>
        <end position="620"/>
    </location>
</feature>
<feature type="transmembrane region" description="Helical" evidence="6">
    <location>
        <begin position="673"/>
        <end position="694"/>
    </location>
</feature>
<feature type="transmembrane region" description="Helical" evidence="6">
    <location>
        <begin position="265"/>
        <end position="289"/>
    </location>
</feature>
<dbReference type="GO" id="GO:0006506">
    <property type="term" value="P:GPI anchor biosynthetic process"/>
    <property type="evidence" value="ECO:0007669"/>
    <property type="project" value="TreeGrafter"/>
</dbReference>
<keyword evidence="5 6" id="KW-0472">Membrane</keyword>
<comment type="similarity">
    <text evidence="2">Belongs to the membrane-bound acyltransferase family.</text>
</comment>
<accession>A0A2U3EEL7</accession>
<feature type="transmembrane region" description="Helical" evidence="6">
    <location>
        <begin position="358"/>
        <end position="376"/>
    </location>
</feature>
<dbReference type="PANTHER" id="PTHR13285">
    <property type="entry name" value="ACYLTRANSFERASE"/>
    <property type="match status" value="1"/>
</dbReference>
<dbReference type="Pfam" id="PF03062">
    <property type="entry name" value="MBOAT"/>
    <property type="match status" value="1"/>
</dbReference>
<evidence type="ECO:0000313" key="7">
    <source>
        <dbReference type="EMBL" id="KAK4094393.1"/>
    </source>
</evidence>
<keyword evidence="4 6" id="KW-1133">Transmembrane helix</keyword>
<evidence type="ECO:0000313" key="8">
    <source>
        <dbReference type="EMBL" id="PWI72965.1"/>
    </source>
</evidence>
<feature type="transmembrane region" description="Helical" evidence="6">
    <location>
        <begin position="491"/>
        <end position="511"/>
    </location>
</feature>
<evidence type="ECO:0000256" key="4">
    <source>
        <dbReference type="ARBA" id="ARBA00022989"/>
    </source>
</evidence>
<reference evidence="8 9" key="2">
    <citation type="journal article" date="2016" name="Front. Microbiol.">
        <title>Genome and transcriptome sequences reveal the specific parasitism of the nematophagous Purpureocillium lilacinum 36-1.</title>
        <authorList>
            <person name="Xie J."/>
            <person name="Li S."/>
            <person name="Mo C."/>
            <person name="Xiao X."/>
            <person name="Peng D."/>
            <person name="Wang G."/>
            <person name="Xiao Y."/>
        </authorList>
    </citation>
    <scope>NUCLEOTIDE SEQUENCE [LARGE SCALE GENOMIC DNA]</scope>
    <source>
        <strain evidence="8 9">36-1</strain>
    </source>
</reference>
<dbReference type="EMBL" id="LCWV01000005">
    <property type="protein sequence ID" value="PWI72965.1"/>
    <property type="molecule type" value="Genomic_DNA"/>
</dbReference>
<organism evidence="8 9">
    <name type="scientific">Purpureocillium lilacinum</name>
    <name type="common">Paecilomyces lilacinus</name>
    <dbReference type="NCBI Taxonomy" id="33203"/>
    <lineage>
        <taxon>Eukaryota</taxon>
        <taxon>Fungi</taxon>
        <taxon>Dikarya</taxon>
        <taxon>Ascomycota</taxon>
        <taxon>Pezizomycotina</taxon>
        <taxon>Sordariomycetes</taxon>
        <taxon>Hypocreomycetidae</taxon>
        <taxon>Hypocreales</taxon>
        <taxon>Ophiocordycipitaceae</taxon>
        <taxon>Purpureocillium</taxon>
    </lineage>
</organism>
<comment type="caution">
    <text evidence="8">The sequence shown here is derived from an EMBL/GenBank/DDBJ whole genome shotgun (WGS) entry which is preliminary data.</text>
</comment>
<dbReference type="InterPro" id="IPR051085">
    <property type="entry name" value="MB_O-acyltransferase"/>
</dbReference>
<evidence type="ECO:0000313" key="9">
    <source>
        <dbReference type="Proteomes" id="UP000245956"/>
    </source>
</evidence>
<feature type="transmembrane region" description="Helical" evidence="6">
    <location>
        <begin position="416"/>
        <end position="435"/>
    </location>
</feature>
<dbReference type="GO" id="GO:0005783">
    <property type="term" value="C:endoplasmic reticulum"/>
    <property type="evidence" value="ECO:0007669"/>
    <property type="project" value="TreeGrafter"/>
</dbReference>
<dbReference type="AlphaFoldDB" id="A0A2U3EEL7"/>
<name>A0A2U3EEL7_PURLI</name>
<feature type="transmembrane region" description="Helical" evidence="6">
    <location>
        <begin position="456"/>
        <end position="479"/>
    </location>
</feature>
<dbReference type="EMBL" id="JAWRVI010000003">
    <property type="protein sequence ID" value="KAK4094393.1"/>
    <property type="molecule type" value="Genomic_DNA"/>
</dbReference>
<evidence type="ECO:0000256" key="5">
    <source>
        <dbReference type="ARBA" id="ARBA00023136"/>
    </source>
</evidence>
<evidence type="ECO:0000256" key="1">
    <source>
        <dbReference type="ARBA" id="ARBA00004141"/>
    </source>
</evidence>
<evidence type="ECO:0000256" key="2">
    <source>
        <dbReference type="ARBA" id="ARBA00010323"/>
    </source>
</evidence>
<keyword evidence="10" id="KW-1185">Reference proteome</keyword>
<evidence type="ECO:0000256" key="3">
    <source>
        <dbReference type="ARBA" id="ARBA00022692"/>
    </source>
</evidence>
<reference evidence="7" key="3">
    <citation type="submission" date="2023-11" db="EMBL/GenBank/DDBJ databases">
        <authorList>
            <person name="Beijen E."/>
            <person name="Ohm R.A."/>
        </authorList>
    </citation>
    <scope>NUCLEOTIDE SEQUENCE</scope>
    <source>
        <strain evidence="7">CBS 150709</strain>
    </source>
</reference>
<gene>
    <name evidence="8" type="ORF">PCL_09980</name>
    <name evidence="7" type="ORF">Purlil1_998</name>
</gene>
<feature type="transmembrane region" description="Helical" evidence="6">
    <location>
        <begin position="164"/>
        <end position="182"/>
    </location>
</feature>
<protein>
    <submittedName>
        <fullName evidence="8">Glycerol:H+ symporter (Gup1)</fullName>
    </submittedName>
</protein>
<evidence type="ECO:0000313" key="10">
    <source>
        <dbReference type="Proteomes" id="UP001287286"/>
    </source>
</evidence>
<comment type="subcellular location">
    <subcellularLocation>
        <location evidence="1">Membrane</location>
        <topology evidence="1">Multi-pass membrane protein</topology>
    </subcellularLocation>
</comment>
<feature type="transmembrane region" description="Helical" evidence="6">
    <location>
        <begin position="632"/>
        <end position="653"/>
    </location>
</feature>